<feature type="region of interest" description="Disordered" evidence="1">
    <location>
        <begin position="41"/>
        <end position="75"/>
    </location>
</feature>
<dbReference type="AlphaFoldDB" id="A0AAV4GPT8"/>
<dbReference type="Proteomes" id="UP000762676">
    <property type="component" value="Unassembled WGS sequence"/>
</dbReference>
<keyword evidence="3" id="KW-1185">Reference proteome</keyword>
<sequence>MDIDKLISSVFKRAPIWDKRDKLHATRSVIESLWKEIANDIQYEDNDDADHDDDENDDDDDDDNDDDDGMVMMMT</sequence>
<evidence type="ECO:0000313" key="3">
    <source>
        <dbReference type="Proteomes" id="UP000762676"/>
    </source>
</evidence>
<evidence type="ECO:0008006" key="4">
    <source>
        <dbReference type="Google" id="ProtNLM"/>
    </source>
</evidence>
<evidence type="ECO:0000256" key="1">
    <source>
        <dbReference type="SAM" id="MobiDB-lite"/>
    </source>
</evidence>
<feature type="compositionally biased region" description="Acidic residues" evidence="1">
    <location>
        <begin position="42"/>
        <end position="69"/>
    </location>
</feature>
<organism evidence="2 3">
    <name type="scientific">Elysia marginata</name>
    <dbReference type="NCBI Taxonomy" id="1093978"/>
    <lineage>
        <taxon>Eukaryota</taxon>
        <taxon>Metazoa</taxon>
        <taxon>Spiralia</taxon>
        <taxon>Lophotrochozoa</taxon>
        <taxon>Mollusca</taxon>
        <taxon>Gastropoda</taxon>
        <taxon>Heterobranchia</taxon>
        <taxon>Euthyneura</taxon>
        <taxon>Panpulmonata</taxon>
        <taxon>Sacoglossa</taxon>
        <taxon>Placobranchoidea</taxon>
        <taxon>Plakobranchidae</taxon>
        <taxon>Elysia</taxon>
    </lineage>
</organism>
<protein>
    <recommendedName>
        <fullName evidence="4">MADF domain-containing protein</fullName>
    </recommendedName>
</protein>
<dbReference type="EMBL" id="BMAT01001502">
    <property type="protein sequence ID" value="GFR87190.1"/>
    <property type="molecule type" value="Genomic_DNA"/>
</dbReference>
<proteinExistence type="predicted"/>
<evidence type="ECO:0000313" key="2">
    <source>
        <dbReference type="EMBL" id="GFR87190.1"/>
    </source>
</evidence>
<accession>A0AAV4GPT8</accession>
<comment type="caution">
    <text evidence="2">The sequence shown here is derived from an EMBL/GenBank/DDBJ whole genome shotgun (WGS) entry which is preliminary data.</text>
</comment>
<gene>
    <name evidence="2" type="ORF">ElyMa_000740400</name>
</gene>
<name>A0AAV4GPT8_9GAST</name>
<reference evidence="2 3" key="1">
    <citation type="journal article" date="2021" name="Elife">
        <title>Chloroplast acquisition without the gene transfer in kleptoplastic sea slugs, Plakobranchus ocellatus.</title>
        <authorList>
            <person name="Maeda T."/>
            <person name="Takahashi S."/>
            <person name="Yoshida T."/>
            <person name="Shimamura S."/>
            <person name="Takaki Y."/>
            <person name="Nagai Y."/>
            <person name="Toyoda A."/>
            <person name="Suzuki Y."/>
            <person name="Arimoto A."/>
            <person name="Ishii H."/>
            <person name="Satoh N."/>
            <person name="Nishiyama T."/>
            <person name="Hasebe M."/>
            <person name="Maruyama T."/>
            <person name="Minagawa J."/>
            <person name="Obokata J."/>
            <person name="Shigenobu S."/>
        </authorList>
    </citation>
    <scope>NUCLEOTIDE SEQUENCE [LARGE SCALE GENOMIC DNA]</scope>
</reference>